<dbReference type="EMBL" id="JACMSC010000020">
    <property type="protein sequence ID" value="KAG6472935.1"/>
    <property type="molecule type" value="Genomic_DNA"/>
</dbReference>
<organism evidence="3 4">
    <name type="scientific">Zingiber officinale</name>
    <name type="common">Ginger</name>
    <name type="synonym">Amomum zingiber</name>
    <dbReference type="NCBI Taxonomy" id="94328"/>
    <lineage>
        <taxon>Eukaryota</taxon>
        <taxon>Viridiplantae</taxon>
        <taxon>Streptophyta</taxon>
        <taxon>Embryophyta</taxon>
        <taxon>Tracheophyta</taxon>
        <taxon>Spermatophyta</taxon>
        <taxon>Magnoliopsida</taxon>
        <taxon>Liliopsida</taxon>
        <taxon>Zingiberales</taxon>
        <taxon>Zingiberaceae</taxon>
        <taxon>Zingiber</taxon>
    </lineage>
</organism>
<dbReference type="Proteomes" id="UP000734854">
    <property type="component" value="Unassembled WGS sequence"/>
</dbReference>
<dbReference type="PANTHER" id="PTHR46043:SF9">
    <property type="entry name" value="ARM REPEAT SUPERFAMILY PROTEIN"/>
    <property type="match status" value="1"/>
</dbReference>
<reference evidence="3 4" key="1">
    <citation type="submission" date="2020-08" db="EMBL/GenBank/DDBJ databases">
        <title>Plant Genome Project.</title>
        <authorList>
            <person name="Zhang R.-G."/>
        </authorList>
    </citation>
    <scope>NUCLEOTIDE SEQUENCE [LARGE SCALE GENOMIC DNA]</scope>
    <source>
        <tissue evidence="3">Rhizome</tissue>
    </source>
</reference>
<feature type="repeat" description="ARM" evidence="1">
    <location>
        <begin position="268"/>
        <end position="310"/>
    </location>
</feature>
<gene>
    <name evidence="3" type="ORF">ZIOFF_070414</name>
</gene>
<comment type="caution">
    <text evidence="3">The sequence shown here is derived from an EMBL/GenBank/DDBJ whole genome shotgun (WGS) entry which is preliminary data.</text>
</comment>
<dbReference type="SMART" id="SM00185">
    <property type="entry name" value="ARM"/>
    <property type="match status" value="6"/>
</dbReference>
<dbReference type="Pfam" id="PF23005">
    <property type="entry name" value="DUF7032"/>
    <property type="match status" value="1"/>
</dbReference>
<accession>A0A8J5C5K0</accession>
<evidence type="ECO:0000259" key="2">
    <source>
        <dbReference type="Pfam" id="PF23005"/>
    </source>
</evidence>
<keyword evidence="4" id="KW-1185">Reference proteome</keyword>
<evidence type="ECO:0000313" key="3">
    <source>
        <dbReference type="EMBL" id="KAG6472935.1"/>
    </source>
</evidence>
<dbReference type="Pfam" id="PF00514">
    <property type="entry name" value="Arm"/>
    <property type="match status" value="2"/>
</dbReference>
<dbReference type="OrthoDB" id="409644at2759"/>
<dbReference type="InterPro" id="IPR000225">
    <property type="entry name" value="Armadillo"/>
</dbReference>
<evidence type="ECO:0000313" key="4">
    <source>
        <dbReference type="Proteomes" id="UP000734854"/>
    </source>
</evidence>
<sequence>MVEESEALAGSAEQFLSSALLLLPTAIEKARSALRFAGRWKSIATKLELVAPALNDLAGHPCFSRHALCRELLQSVAATLAEAVELADSCGDPSVGKLRMQSDLDALAGKLDLNLRDCGLLVKTGVLGEAALPAASAVRPGEAESVREMLARLQFGHDEAKHRALDGLLEAMREDEKGVTAVIGRSNVAALIQLLTAASPMVREKAATAICSLVESGNWDTLLVSEGTIPPLIRLLESGSFVAREKAVLSVQKLSTSAVTSRSIAGHGGIPPLIDLCQVGDSISQSAAAAALKNLSAVPEARQTLVDEGIVRVMINVLDYGVVLGSKEQAAECLLQLTSGTEKFRQLIVSEGGIRSLLAYLDGPLPPEPAIAAVKNLVGSVSMESLISLGLLPRLTNVLKTGSLMAQQTAAAAVCKISGSPEIKKLVGESGCLPSLINMLEAKSNSSREIAAQAIASLIACPRNGNEIKKEDKCVPNLVQLLDPSPQNTAKKHAVACLMALSSSKKCRKVMISYGAIGYLKKLSEADVAASKKLLERLESGRLKRFLFH</sequence>
<protein>
    <recommendedName>
        <fullName evidence="2">DUF7032 domain-containing protein</fullName>
    </recommendedName>
</protein>
<name>A0A8J5C5K0_ZINOF</name>
<feature type="domain" description="DUF7032" evidence="2">
    <location>
        <begin position="19"/>
        <end position="126"/>
    </location>
</feature>
<dbReference type="InterPro" id="IPR054296">
    <property type="entry name" value="DUF7032"/>
</dbReference>
<evidence type="ECO:0000256" key="1">
    <source>
        <dbReference type="PROSITE-ProRule" id="PRU00259"/>
    </source>
</evidence>
<dbReference type="PANTHER" id="PTHR46043">
    <property type="entry name" value="ARM REPEAT SUPERFAMILY PROTEIN"/>
    <property type="match status" value="1"/>
</dbReference>
<dbReference type="PROSITE" id="PS50176">
    <property type="entry name" value="ARM_REPEAT"/>
    <property type="match status" value="1"/>
</dbReference>
<dbReference type="AlphaFoldDB" id="A0A8J5C5K0"/>
<proteinExistence type="predicted"/>